<proteinExistence type="inferred from homology"/>
<dbReference type="PROSITE" id="PS00557">
    <property type="entry name" value="FMN_HYDROXY_ACID_DH_1"/>
    <property type="match status" value="1"/>
</dbReference>
<feature type="domain" description="FMN hydroxy acid dehydrogenase" evidence="4">
    <location>
        <begin position="1"/>
        <end position="346"/>
    </location>
</feature>
<dbReference type="PROSITE" id="PS51349">
    <property type="entry name" value="FMN_HYDROXY_ACID_DH_2"/>
    <property type="match status" value="1"/>
</dbReference>
<reference evidence="6" key="1">
    <citation type="journal article" date="2019" name="Int. J. Syst. Evol. Microbiol.">
        <title>The Global Catalogue of Microorganisms (GCM) 10K type strain sequencing project: providing services to taxonomists for standard genome sequencing and annotation.</title>
        <authorList>
            <consortium name="The Broad Institute Genomics Platform"/>
            <consortium name="The Broad Institute Genome Sequencing Center for Infectious Disease"/>
            <person name="Wu L."/>
            <person name="Ma J."/>
        </authorList>
    </citation>
    <scope>NUCLEOTIDE SEQUENCE [LARGE SCALE GENOMIC DNA]</scope>
    <source>
        <strain evidence="6">JCM 17986</strain>
    </source>
</reference>
<comment type="cofactor">
    <cofactor evidence="1">
        <name>FMN</name>
        <dbReference type="ChEBI" id="CHEBI:58210"/>
    </cofactor>
</comment>
<dbReference type="Pfam" id="PF01070">
    <property type="entry name" value="FMN_dh"/>
    <property type="match status" value="1"/>
</dbReference>
<comment type="caution">
    <text evidence="5">The sequence shown here is derived from an EMBL/GenBank/DDBJ whole genome shotgun (WGS) entry which is preliminary data.</text>
</comment>
<protein>
    <submittedName>
        <fullName evidence="5">Alpha-hydroxy acid oxidase</fullName>
    </submittedName>
</protein>
<keyword evidence="6" id="KW-1185">Reference proteome</keyword>
<dbReference type="InterPro" id="IPR013785">
    <property type="entry name" value="Aldolase_TIM"/>
</dbReference>
<evidence type="ECO:0000313" key="5">
    <source>
        <dbReference type="EMBL" id="GAA4975014.1"/>
    </source>
</evidence>
<dbReference type="InterPro" id="IPR012133">
    <property type="entry name" value="Alpha-hydoxy_acid_DH_FMN"/>
</dbReference>
<dbReference type="RefSeq" id="WP_345677634.1">
    <property type="nucleotide sequence ID" value="NZ_BAABHS010000017.1"/>
</dbReference>
<evidence type="ECO:0000259" key="4">
    <source>
        <dbReference type="PROSITE" id="PS51349"/>
    </source>
</evidence>
<accession>A0ABP9HP60</accession>
<dbReference type="EMBL" id="BAABHS010000017">
    <property type="protein sequence ID" value="GAA4975014.1"/>
    <property type="molecule type" value="Genomic_DNA"/>
</dbReference>
<evidence type="ECO:0000256" key="1">
    <source>
        <dbReference type="ARBA" id="ARBA00001917"/>
    </source>
</evidence>
<comment type="similarity">
    <text evidence="3">Belongs to the FMN-dependent alpha-hydroxy acid dehydrogenase family.</text>
</comment>
<dbReference type="PANTHER" id="PTHR10578:SF143">
    <property type="entry name" value="FMN-DEPENDENT ALPHA-HYDROXY ACID DEHYDROGENASE PB1A11.03"/>
    <property type="match status" value="1"/>
</dbReference>
<dbReference type="CDD" id="cd02809">
    <property type="entry name" value="alpha_hydroxyacid_oxid_FMN"/>
    <property type="match status" value="1"/>
</dbReference>
<dbReference type="Gene3D" id="3.20.20.70">
    <property type="entry name" value="Aldolase class I"/>
    <property type="match status" value="1"/>
</dbReference>
<sequence>MLTPDPLESAAREALSPESFAYIAGGSGDEVTLRANTAAWRAYALRPHVLRDVVETDLTTTVVGTPLAAPIGIAPTAMHKLVHQDGELATARAAAAAGALMTVSMFANHSYADVAEAMDGAPFWAQMYLLRDHGLTRELAVRAKEAGARALVVCVDGAAVPRRSRFAGGAFVPPKGLAFPNVREIGLTKAITGLDRAMTFDDLTLFPEWTGLPIVVKGVQRGDDAARCAAAGAAGIVVSNHGARQFDGCTPTAAVLGEIVDAVAGNAEVYVDGGIRSGSDGVKALALGARAVFAGRPPLWALAAHGEAGATAWLHDFAEDIARVLAFCGCRTPGEATRDLVARAWPPPHG</sequence>
<evidence type="ECO:0000313" key="6">
    <source>
        <dbReference type="Proteomes" id="UP001500466"/>
    </source>
</evidence>
<organism evidence="5 6">
    <name type="scientific">Yinghuangia aomiensis</name>
    <dbReference type="NCBI Taxonomy" id="676205"/>
    <lineage>
        <taxon>Bacteria</taxon>
        <taxon>Bacillati</taxon>
        <taxon>Actinomycetota</taxon>
        <taxon>Actinomycetes</taxon>
        <taxon>Kitasatosporales</taxon>
        <taxon>Streptomycetaceae</taxon>
        <taxon>Yinghuangia</taxon>
    </lineage>
</organism>
<dbReference type="InterPro" id="IPR000262">
    <property type="entry name" value="FMN-dep_DH"/>
</dbReference>
<name>A0ABP9HP60_9ACTN</name>
<evidence type="ECO:0000256" key="3">
    <source>
        <dbReference type="ARBA" id="ARBA00024042"/>
    </source>
</evidence>
<evidence type="ECO:0000256" key="2">
    <source>
        <dbReference type="ARBA" id="ARBA00023002"/>
    </source>
</evidence>
<gene>
    <name evidence="5" type="ORF">GCM10023205_47250</name>
</gene>
<dbReference type="SUPFAM" id="SSF51395">
    <property type="entry name" value="FMN-linked oxidoreductases"/>
    <property type="match status" value="1"/>
</dbReference>
<dbReference type="Proteomes" id="UP001500466">
    <property type="component" value="Unassembled WGS sequence"/>
</dbReference>
<dbReference type="PANTHER" id="PTHR10578">
    <property type="entry name" value="S -2-HYDROXY-ACID OXIDASE-RELATED"/>
    <property type="match status" value="1"/>
</dbReference>
<dbReference type="InterPro" id="IPR037396">
    <property type="entry name" value="FMN_HAD"/>
</dbReference>
<dbReference type="PIRSF" id="PIRSF000138">
    <property type="entry name" value="Al-hdrx_acd_dh"/>
    <property type="match status" value="1"/>
</dbReference>
<keyword evidence="2" id="KW-0560">Oxidoreductase</keyword>
<dbReference type="InterPro" id="IPR008259">
    <property type="entry name" value="FMN_hydac_DH_AS"/>
</dbReference>